<dbReference type="GO" id="GO:0003676">
    <property type="term" value="F:nucleic acid binding"/>
    <property type="evidence" value="ECO:0007669"/>
    <property type="project" value="InterPro"/>
</dbReference>
<dbReference type="PANTHER" id="PTHR48475">
    <property type="entry name" value="RIBONUCLEASE H"/>
    <property type="match status" value="1"/>
</dbReference>
<dbReference type="PANTHER" id="PTHR48475:SF1">
    <property type="entry name" value="RNASE H TYPE-1 DOMAIN-CONTAINING PROTEIN"/>
    <property type="match status" value="1"/>
</dbReference>
<dbReference type="PROSITE" id="PS50879">
    <property type="entry name" value="RNASE_H_1"/>
    <property type="match status" value="1"/>
</dbReference>
<dbReference type="KEGG" id="aprc:113866531"/>
<organism evidence="2 3">
    <name type="scientific">Abrus precatorius</name>
    <name type="common">Indian licorice</name>
    <name type="synonym">Glycine abrus</name>
    <dbReference type="NCBI Taxonomy" id="3816"/>
    <lineage>
        <taxon>Eukaryota</taxon>
        <taxon>Viridiplantae</taxon>
        <taxon>Streptophyta</taxon>
        <taxon>Embryophyta</taxon>
        <taxon>Tracheophyta</taxon>
        <taxon>Spermatophyta</taxon>
        <taxon>Magnoliopsida</taxon>
        <taxon>eudicotyledons</taxon>
        <taxon>Gunneridae</taxon>
        <taxon>Pentapetalae</taxon>
        <taxon>rosids</taxon>
        <taxon>fabids</taxon>
        <taxon>Fabales</taxon>
        <taxon>Fabaceae</taxon>
        <taxon>Papilionoideae</taxon>
        <taxon>50 kb inversion clade</taxon>
        <taxon>NPAAA clade</taxon>
        <taxon>indigoferoid/millettioid clade</taxon>
        <taxon>Abreae</taxon>
        <taxon>Abrus</taxon>
    </lineage>
</organism>
<dbReference type="OrthoDB" id="1423199at2759"/>
<dbReference type="Proteomes" id="UP000694853">
    <property type="component" value="Unplaced"/>
</dbReference>
<sequence length="170" mass="19480">MDPIKYIFEKPALTGRISRWQVLLSEYDIVYVTQKAIKGSALADFLAHQPVNNYQSIQYEFLYKNIMVLFNEKESSAKDEWVMMFDGASNALRHGIGAILIFLEKQYIPITAKLSFDCTNNAARYEACAMEIQAAIESKIKILKVYSDSALVIHQLKGEWETRDAKLIPY</sequence>
<dbReference type="InterPro" id="IPR012337">
    <property type="entry name" value="RNaseH-like_sf"/>
</dbReference>
<dbReference type="InterPro" id="IPR036397">
    <property type="entry name" value="RNaseH_sf"/>
</dbReference>
<evidence type="ECO:0000259" key="1">
    <source>
        <dbReference type="PROSITE" id="PS50879"/>
    </source>
</evidence>
<dbReference type="GeneID" id="113866531"/>
<feature type="domain" description="RNase H type-1" evidence="1">
    <location>
        <begin position="77"/>
        <end position="170"/>
    </location>
</feature>
<name>A0A8B8LL90_ABRPR</name>
<protein>
    <submittedName>
        <fullName evidence="3">Uncharacterized protein LOC113866531</fullName>
    </submittedName>
</protein>
<reference evidence="3" key="2">
    <citation type="submission" date="2025-08" db="UniProtKB">
        <authorList>
            <consortium name="RefSeq"/>
        </authorList>
    </citation>
    <scope>IDENTIFICATION</scope>
    <source>
        <tissue evidence="3">Young leaves</tissue>
    </source>
</reference>
<dbReference type="RefSeq" id="XP_027357161.1">
    <property type="nucleotide sequence ID" value="XM_027501360.1"/>
</dbReference>
<proteinExistence type="predicted"/>
<keyword evidence="2" id="KW-1185">Reference proteome</keyword>
<reference evidence="2" key="1">
    <citation type="journal article" date="2019" name="Toxins">
        <title>Detection of Abrin-Like and Prepropulchellin-Like Toxin Genes and Transcripts Using Whole Genome Sequencing and Full-Length Transcript Sequencing of Abrus precatorius.</title>
        <authorList>
            <person name="Hovde B.T."/>
            <person name="Daligault H.E."/>
            <person name="Hanschen E.R."/>
            <person name="Kunde Y.A."/>
            <person name="Johnson M.B."/>
            <person name="Starkenburg S.R."/>
            <person name="Johnson S.L."/>
        </authorList>
    </citation>
    <scope>NUCLEOTIDE SEQUENCE [LARGE SCALE GENOMIC DNA]</scope>
</reference>
<evidence type="ECO:0000313" key="3">
    <source>
        <dbReference type="RefSeq" id="XP_027357161.1"/>
    </source>
</evidence>
<dbReference type="GO" id="GO:0004523">
    <property type="term" value="F:RNA-DNA hybrid ribonuclease activity"/>
    <property type="evidence" value="ECO:0007669"/>
    <property type="project" value="InterPro"/>
</dbReference>
<dbReference type="SUPFAM" id="SSF53098">
    <property type="entry name" value="Ribonuclease H-like"/>
    <property type="match status" value="1"/>
</dbReference>
<dbReference type="InterPro" id="IPR002156">
    <property type="entry name" value="RNaseH_domain"/>
</dbReference>
<accession>A0A8B8LL90</accession>
<evidence type="ECO:0000313" key="2">
    <source>
        <dbReference type="Proteomes" id="UP000694853"/>
    </source>
</evidence>
<gene>
    <name evidence="3" type="primary">LOC113866531</name>
</gene>
<dbReference type="Gene3D" id="3.30.420.10">
    <property type="entry name" value="Ribonuclease H-like superfamily/Ribonuclease H"/>
    <property type="match status" value="1"/>
</dbReference>
<dbReference type="AlphaFoldDB" id="A0A8B8LL90"/>